<feature type="compositionally biased region" description="Basic and acidic residues" evidence="3">
    <location>
        <begin position="106"/>
        <end position="120"/>
    </location>
</feature>
<dbReference type="Gramene" id="ESW28389">
    <property type="protein sequence ID" value="ESW28389"/>
    <property type="gene ID" value="PHAVU_003G282900g"/>
</dbReference>
<dbReference type="EMBL" id="CM002290">
    <property type="protein sequence ID" value="ESW28389.1"/>
    <property type="molecule type" value="Genomic_DNA"/>
</dbReference>
<dbReference type="PANTHER" id="PTHR23236">
    <property type="entry name" value="EUKARYOTIC TRANSLATION INITIATION FACTOR 4B/4H"/>
    <property type="match status" value="1"/>
</dbReference>
<dbReference type="AlphaFoldDB" id="V7CE32"/>
<dbReference type="Pfam" id="PF00076">
    <property type="entry name" value="RRM_1"/>
    <property type="match status" value="5"/>
</dbReference>
<feature type="compositionally biased region" description="Basic and acidic residues" evidence="3">
    <location>
        <begin position="22"/>
        <end position="52"/>
    </location>
</feature>
<feature type="compositionally biased region" description="Gly residues" evidence="3">
    <location>
        <begin position="766"/>
        <end position="784"/>
    </location>
</feature>
<name>V7CE32_PHAVU</name>
<feature type="region of interest" description="Disordered" evidence="3">
    <location>
        <begin position="1"/>
        <end position="147"/>
    </location>
</feature>
<evidence type="ECO:0000313" key="6">
    <source>
        <dbReference type="Proteomes" id="UP000000226"/>
    </source>
</evidence>
<dbReference type="InterPro" id="IPR035979">
    <property type="entry name" value="RBD_domain_sf"/>
</dbReference>
<organism evidence="5 6">
    <name type="scientific">Phaseolus vulgaris</name>
    <name type="common">Kidney bean</name>
    <name type="synonym">French bean</name>
    <dbReference type="NCBI Taxonomy" id="3885"/>
    <lineage>
        <taxon>Eukaryota</taxon>
        <taxon>Viridiplantae</taxon>
        <taxon>Streptophyta</taxon>
        <taxon>Embryophyta</taxon>
        <taxon>Tracheophyta</taxon>
        <taxon>Spermatophyta</taxon>
        <taxon>Magnoliopsida</taxon>
        <taxon>eudicotyledons</taxon>
        <taxon>Gunneridae</taxon>
        <taxon>Pentapetalae</taxon>
        <taxon>rosids</taxon>
        <taxon>fabids</taxon>
        <taxon>Fabales</taxon>
        <taxon>Fabaceae</taxon>
        <taxon>Papilionoideae</taxon>
        <taxon>50 kb inversion clade</taxon>
        <taxon>NPAAA clade</taxon>
        <taxon>indigoferoid/millettioid clade</taxon>
        <taxon>Phaseoleae</taxon>
        <taxon>Phaseolus</taxon>
    </lineage>
</organism>
<sequence>MDNESNPTLHVGTAAFSLPPKGRSEDRDEQEKQGSPKRQKRDEVAEEFKNEFQENINIDEGDNSEERHEETQEKKMEVLMDTTSNAQECDSKNAENDSSSHSSYDSNHDDNNSDFIDKPHMATNPVKSSENSEEEIEENASKTGQVNPEMLATLKERNAGSKTIYTKNLSYSVERADLEILFKDCGEIVDVRLHTDYEGRFRGFGHVEFATEEAVLKALKLNNTELLRCRIRIGVAPARRKCTPNRSFHVNYFSNKYQGSERIQPVRCSKISEDCEQETEEKDSKAVQKIPKVLDTWKQQNATSKTICARNLSYSVESDDIEILFKECGEIVDIRLQTDHEGRSRGFGYVQFATTEAAQKALELDNTKWFGRWISVVLAQEKGEYASNRSFSNWSNSFNKCERIEPFKRTGSSEYCEEDTEGKVLKDPWKSSSWLATMKEENASSKTIYVKNLSYRVEQADVEFFFKECGEIIDVRLHRDNEGRLKGFGHIEFATAEAALKALELDNTELLRRCIGVEIARGKGEHTWNRSNSFQKHERFQPMKTTEYSEDCEEEIEKKAHESPHESPKMLPTLKEQNASSNTIYVGNLSCGVEQADVENLFKECGGIVYVHPHTDHEGRPKGFLHVEFSTAEAAQKALVLDHTELFGRPIRVELAREKSYSYSKSHWSNSFQSLAVYVKGFDCSLMEEEIKANLEEHFGSCGEITRISIPKFYDSGAFKGFAVLDFKDLDSVKRALELDQTEIGGYTLLVEKARARRDNQSVDGTRGGGRDGNGSNKGVGWGESGGWHSGGVSFVGEDKFEGGCGVGSRDM</sequence>
<feature type="region of interest" description="Disordered" evidence="3">
    <location>
        <begin position="760"/>
        <end position="784"/>
    </location>
</feature>
<dbReference type="Proteomes" id="UP000000226">
    <property type="component" value="Chromosome 3"/>
</dbReference>
<evidence type="ECO:0000313" key="5">
    <source>
        <dbReference type="EMBL" id="ESW28389.1"/>
    </source>
</evidence>
<evidence type="ECO:0000256" key="1">
    <source>
        <dbReference type="ARBA" id="ARBA00022884"/>
    </source>
</evidence>
<dbReference type="OrthoDB" id="439808at2759"/>
<dbReference type="PANTHER" id="PTHR23236:SF11">
    <property type="entry name" value="EUKARYOTIC TRANSLATION INITIATION FACTOR 4H"/>
    <property type="match status" value="1"/>
</dbReference>
<feature type="compositionally biased region" description="Basic and acidic residues" evidence="3">
    <location>
        <begin position="64"/>
        <end position="78"/>
    </location>
</feature>
<dbReference type="InterPro" id="IPR012677">
    <property type="entry name" value="Nucleotide-bd_a/b_plait_sf"/>
</dbReference>
<keyword evidence="6" id="KW-1185">Reference proteome</keyword>
<feature type="domain" description="RRM" evidence="4">
    <location>
        <begin position="446"/>
        <end position="522"/>
    </location>
</feature>
<dbReference type="GO" id="GO:0003723">
    <property type="term" value="F:RNA binding"/>
    <property type="evidence" value="ECO:0007669"/>
    <property type="project" value="UniProtKB-UniRule"/>
</dbReference>
<accession>V7CE32</accession>
<dbReference type="STRING" id="3885.V7CE32"/>
<dbReference type="InterPro" id="IPR000504">
    <property type="entry name" value="RRM_dom"/>
</dbReference>
<feature type="compositionally biased region" description="Low complexity" evidence="3">
    <location>
        <begin position="96"/>
        <end position="105"/>
    </location>
</feature>
<evidence type="ECO:0000259" key="4">
    <source>
        <dbReference type="PROSITE" id="PS50102"/>
    </source>
</evidence>
<dbReference type="PROSITE" id="PS50102">
    <property type="entry name" value="RRM"/>
    <property type="match status" value="5"/>
</dbReference>
<feature type="domain" description="RRM" evidence="4">
    <location>
        <begin position="305"/>
        <end position="381"/>
    </location>
</feature>
<protein>
    <recommendedName>
        <fullName evidence="4">RRM domain-containing protein</fullName>
    </recommendedName>
</protein>
<dbReference type="eggNOG" id="KOG4210">
    <property type="taxonomic scope" value="Eukaryota"/>
</dbReference>
<reference evidence="6" key="1">
    <citation type="journal article" date="2014" name="Nat. Genet.">
        <title>A reference genome for common bean and genome-wide analysis of dual domestications.</title>
        <authorList>
            <person name="Schmutz J."/>
            <person name="McClean P.E."/>
            <person name="Mamidi S."/>
            <person name="Wu G.A."/>
            <person name="Cannon S.B."/>
            <person name="Grimwood J."/>
            <person name="Jenkins J."/>
            <person name="Shu S."/>
            <person name="Song Q."/>
            <person name="Chavarro C."/>
            <person name="Torres-Torres M."/>
            <person name="Geffroy V."/>
            <person name="Moghaddam S.M."/>
            <person name="Gao D."/>
            <person name="Abernathy B."/>
            <person name="Barry K."/>
            <person name="Blair M."/>
            <person name="Brick M.A."/>
            <person name="Chovatia M."/>
            <person name="Gepts P."/>
            <person name="Goodstein D.M."/>
            <person name="Gonzales M."/>
            <person name="Hellsten U."/>
            <person name="Hyten D.L."/>
            <person name="Jia G."/>
            <person name="Kelly J.D."/>
            <person name="Kudrna D."/>
            <person name="Lee R."/>
            <person name="Richard M.M."/>
            <person name="Miklas P.N."/>
            <person name="Osorno J.M."/>
            <person name="Rodrigues J."/>
            <person name="Thareau V."/>
            <person name="Urrea C.A."/>
            <person name="Wang M."/>
            <person name="Yu Y."/>
            <person name="Zhang M."/>
            <person name="Wing R.A."/>
            <person name="Cregan P.B."/>
            <person name="Rokhsar D.S."/>
            <person name="Jackson S.A."/>
        </authorList>
    </citation>
    <scope>NUCLEOTIDE SEQUENCE [LARGE SCALE GENOMIC DNA]</scope>
    <source>
        <strain evidence="6">cv. G19833</strain>
    </source>
</reference>
<feature type="domain" description="RRM" evidence="4">
    <location>
        <begin position="675"/>
        <end position="756"/>
    </location>
</feature>
<gene>
    <name evidence="5" type="ORF">PHAVU_003G282900g</name>
</gene>
<feature type="domain" description="RRM" evidence="4">
    <location>
        <begin position="582"/>
        <end position="658"/>
    </location>
</feature>
<dbReference type="SUPFAM" id="SSF54928">
    <property type="entry name" value="RNA-binding domain, RBD"/>
    <property type="match status" value="5"/>
</dbReference>
<proteinExistence type="predicted"/>
<dbReference type="SMR" id="V7CE32"/>
<dbReference type="GO" id="GO:0005730">
    <property type="term" value="C:nucleolus"/>
    <property type="evidence" value="ECO:0007669"/>
    <property type="project" value="TreeGrafter"/>
</dbReference>
<evidence type="ECO:0000256" key="3">
    <source>
        <dbReference type="SAM" id="MobiDB-lite"/>
    </source>
</evidence>
<dbReference type="Gene3D" id="3.30.70.330">
    <property type="match status" value="5"/>
</dbReference>
<keyword evidence="1 2" id="KW-0694">RNA-binding</keyword>
<feature type="domain" description="RRM" evidence="4">
    <location>
        <begin position="162"/>
        <end position="238"/>
    </location>
</feature>
<evidence type="ECO:0000256" key="2">
    <source>
        <dbReference type="PROSITE-ProRule" id="PRU00176"/>
    </source>
</evidence>
<dbReference type="SMART" id="SM00360">
    <property type="entry name" value="RRM"/>
    <property type="match status" value="5"/>
</dbReference>